<feature type="domain" description="Transcriptional repressor PaaX-like N-terminal" evidence="1">
    <location>
        <begin position="33"/>
        <end position="93"/>
    </location>
</feature>
<dbReference type="GO" id="GO:0006351">
    <property type="term" value="P:DNA-templated transcription"/>
    <property type="evidence" value="ECO:0007669"/>
    <property type="project" value="TreeGrafter"/>
</dbReference>
<reference evidence="4 5" key="1">
    <citation type="submission" date="2016-01" db="EMBL/GenBank/DDBJ databases">
        <title>The new phylogeny of the genus Mycobacterium.</title>
        <authorList>
            <person name="Tarcisio F."/>
            <person name="Conor M."/>
            <person name="Antonella G."/>
            <person name="Elisabetta G."/>
            <person name="Giulia F.S."/>
            <person name="Sara T."/>
            <person name="Anna F."/>
            <person name="Clotilde B."/>
            <person name="Roberto B."/>
            <person name="Veronica D.S."/>
            <person name="Fabio R."/>
            <person name="Monica P."/>
            <person name="Olivier J."/>
            <person name="Enrico T."/>
            <person name="Nicola S."/>
        </authorList>
    </citation>
    <scope>NUCLEOTIDE SEQUENCE [LARGE SCALE GENOMIC DNA]</scope>
    <source>
        <strain evidence="4 5">DSM 44803</strain>
    </source>
</reference>
<evidence type="ECO:0000259" key="3">
    <source>
        <dbReference type="Pfam" id="PF20803"/>
    </source>
</evidence>
<comment type="caution">
    <text evidence="4">The sequence shown here is derived from an EMBL/GenBank/DDBJ whole genome shotgun (WGS) entry which is preliminary data.</text>
</comment>
<dbReference type="Gene3D" id="1.10.10.10">
    <property type="entry name" value="Winged helix-like DNA-binding domain superfamily/Winged helix DNA-binding domain"/>
    <property type="match status" value="1"/>
</dbReference>
<dbReference type="Gene3D" id="1.20.58.1460">
    <property type="match status" value="1"/>
</dbReference>
<dbReference type="PANTHER" id="PTHR30319:SF1">
    <property type="entry name" value="TRANSCRIPTIONAL REPRESSOR PAAX"/>
    <property type="match status" value="1"/>
</dbReference>
<evidence type="ECO:0000313" key="5">
    <source>
        <dbReference type="Proteomes" id="UP000193781"/>
    </source>
</evidence>
<feature type="domain" description="Transcriptional repressor PaaX-like central Cas2-like" evidence="3">
    <location>
        <begin position="113"/>
        <end position="169"/>
    </location>
</feature>
<dbReference type="STRING" id="244292.ABW17_10995"/>
<sequence>MSRVNELVIPLSAVPALPRSRASDLIDTRPLSARSVLASALLGSDRGRLTVAELVAVASLFGINPGAARTCLWRMVSNGELTADDGSYTLAGRLSERRDRVDEASRIDDAAAQRWDGTWELAIVALERRSASDRMELRKAATALHLVELREGVWIRPDNLDPQRFPALRAVLDQQCTHFHGAATDITADRVRLLFSLDDWADDARALFDAMDAVLNTGERDDSTESFTYEFALSIAVVRHLQLDPLLPVELTGDRWPGHTLRSGYRRFDRTFKRRMNSAFRRP</sequence>
<dbReference type="AlphaFoldDB" id="A0A1X1Z7R2"/>
<dbReference type="EMBL" id="LQPH01000138">
    <property type="protein sequence ID" value="ORW19453.1"/>
    <property type="molecule type" value="Genomic_DNA"/>
</dbReference>
<dbReference type="Pfam" id="PF07848">
    <property type="entry name" value="PaaX"/>
    <property type="match status" value="1"/>
</dbReference>
<evidence type="ECO:0000259" key="2">
    <source>
        <dbReference type="Pfam" id="PF08223"/>
    </source>
</evidence>
<gene>
    <name evidence="4" type="ORF">AWC17_09265</name>
</gene>
<dbReference type="OrthoDB" id="2270427at2"/>
<dbReference type="InterPro" id="IPR012906">
    <property type="entry name" value="PaaX-like_N"/>
</dbReference>
<proteinExistence type="predicted"/>
<dbReference type="InterPro" id="IPR013225">
    <property type="entry name" value="PaaX_C"/>
</dbReference>
<dbReference type="InterPro" id="IPR036388">
    <property type="entry name" value="WH-like_DNA-bd_sf"/>
</dbReference>
<dbReference type="Pfam" id="PF08223">
    <property type="entry name" value="PaaX_C"/>
    <property type="match status" value="1"/>
</dbReference>
<evidence type="ECO:0000313" key="4">
    <source>
        <dbReference type="EMBL" id="ORW19453.1"/>
    </source>
</evidence>
<dbReference type="InterPro" id="IPR048846">
    <property type="entry name" value="PaaX-like_central"/>
</dbReference>
<feature type="domain" description="Transcriptional repressor PaaX-like C-terminal" evidence="2">
    <location>
        <begin position="207"/>
        <end position="275"/>
    </location>
</feature>
<dbReference type="Proteomes" id="UP000193781">
    <property type="component" value="Unassembled WGS sequence"/>
</dbReference>
<accession>A0A1X1Z7R2</accession>
<dbReference type="Gene3D" id="3.30.70.2650">
    <property type="match status" value="1"/>
</dbReference>
<dbReference type="Pfam" id="PF20803">
    <property type="entry name" value="PaaX_M"/>
    <property type="match status" value="1"/>
</dbReference>
<protein>
    <submittedName>
        <fullName evidence="4">Transcriptional regulator</fullName>
    </submittedName>
</protein>
<name>A0A1X1Z7R2_9MYCO</name>
<dbReference type="PANTHER" id="PTHR30319">
    <property type="entry name" value="PHENYLACETIC ACID REGULATOR-RELATED TRANSCRIPTIONAL REPRESSOR"/>
    <property type="match status" value="1"/>
</dbReference>
<keyword evidence="5" id="KW-1185">Reference proteome</keyword>
<dbReference type="RefSeq" id="WP_046186363.1">
    <property type="nucleotide sequence ID" value="NZ_JACKSS010000083.1"/>
</dbReference>
<organism evidence="4 5">
    <name type="scientific">Mycobacterium nebraskense</name>
    <dbReference type="NCBI Taxonomy" id="244292"/>
    <lineage>
        <taxon>Bacteria</taxon>
        <taxon>Bacillati</taxon>
        <taxon>Actinomycetota</taxon>
        <taxon>Actinomycetes</taxon>
        <taxon>Mycobacteriales</taxon>
        <taxon>Mycobacteriaceae</taxon>
        <taxon>Mycobacterium</taxon>
    </lineage>
</organism>
<evidence type="ECO:0000259" key="1">
    <source>
        <dbReference type="Pfam" id="PF07848"/>
    </source>
</evidence>